<proteinExistence type="predicted"/>
<dbReference type="SUPFAM" id="SSF50939">
    <property type="entry name" value="Sialidases"/>
    <property type="match status" value="2"/>
</dbReference>
<dbReference type="InterPro" id="IPR058667">
    <property type="entry name" value="DUF6242_C"/>
</dbReference>
<dbReference type="RefSeq" id="WP_257932228.1">
    <property type="nucleotide sequence ID" value="NZ_JAMZED010000045.1"/>
</dbReference>
<evidence type="ECO:0000259" key="1">
    <source>
        <dbReference type="Pfam" id="PF25852"/>
    </source>
</evidence>
<comment type="caution">
    <text evidence="2">The sequence shown here is derived from an EMBL/GenBank/DDBJ whole genome shotgun (WGS) entry which is preliminary data.</text>
</comment>
<feature type="domain" description="DUF6242" evidence="1">
    <location>
        <begin position="96"/>
        <end position="239"/>
    </location>
</feature>
<dbReference type="PROSITE" id="PS51257">
    <property type="entry name" value="PROKAR_LIPOPROTEIN"/>
    <property type="match status" value="1"/>
</dbReference>
<keyword evidence="3" id="KW-1185">Reference proteome</keyword>
<protein>
    <recommendedName>
        <fullName evidence="1">DUF6242 domain-containing protein</fullName>
    </recommendedName>
</protein>
<name>A0A9X2NVB3_9BACE</name>
<gene>
    <name evidence="2" type="ORF">M1B79_14880</name>
</gene>
<dbReference type="AlphaFoldDB" id="A0A9X2NVB3"/>
<dbReference type="EMBL" id="JAMZED010000045">
    <property type="protein sequence ID" value="MCR6505914.1"/>
    <property type="molecule type" value="Genomic_DNA"/>
</dbReference>
<organism evidence="2 3">
    <name type="scientific">Bacteroides muris</name>
    <name type="common">ex Fokt et al. 2023</name>
    <dbReference type="NCBI Taxonomy" id="2937417"/>
    <lineage>
        <taxon>Bacteria</taxon>
        <taxon>Pseudomonadati</taxon>
        <taxon>Bacteroidota</taxon>
        <taxon>Bacteroidia</taxon>
        <taxon>Bacteroidales</taxon>
        <taxon>Bacteroidaceae</taxon>
        <taxon>Bacteroides</taxon>
    </lineage>
</organism>
<sequence>MKKKVFYVMALCIGLFSSCDKDNIGFEEPIVPPIEEPEKPSVTPSTDDLIRVKIDNDIMAIVGSSDWKSVTYGNGKYVAVGGKYRGKTGYVTTSTDGISWSEPITIANKPSNGMLDYLESIAYGNGKFVAVGNADASINYARVATSTDGTNWTECTDILLYENVGNVEEVIFADGKFVLITSTEFIISTDGTKWTKLGKFPNTAYSITYGGGKFVVGGHDGEIYTLTDGTNWTTFDMDDVIGLDFIYCIAYGNGKFVTISSKGIVCASTDGMTWTYVTTIELPSSVDASWCQWNRLRFIDGVFIAVGGSSYKEQKTCAYSTDGVNWKFMNELTGNGSDNNDLCAVQ</sequence>
<dbReference type="Proteomes" id="UP001143192">
    <property type="component" value="Unassembled WGS sequence"/>
</dbReference>
<reference evidence="2" key="1">
    <citation type="journal article" date="2022" name="Arch. Microbiol.">
        <title>Bacteroides muris sp. nov. isolated from the cecum of wild-derived house mice.</title>
        <authorList>
            <person name="Fokt H."/>
            <person name="Unni R."/>
            <person name="Repnik U."/>
            <person name="Schmitz R.A."/>
            <person name="Bramkamp M."/>
            <person name="Baines J.F."/>
            <person name="Unterweger D."/>
        </authorList>
    </citation>
    <scope>NUCLEOTIDE SEQUENCE</scope>
    <source>
        <strain evidence="2">KH365_2</strain>
    </source>
</reference>
<accession>A0A9X2NVB3</accession>
<dbReference type="Pfam" id="PF25852">
    <property type="entry name" value="DUF6242_C"/>
    <property type="match status" value="1"/>
</dbReference>
<evidence type="ECO:0000313" key="2">
    <source>
        <dbReference type="EMBL" id="MCR6505914.1"/>
    </source>
</evidence>
<dbReference type="InterPro" id="IPR036278">
    <property type="entry name" value="Sialidase_sf"/>
</dbReference>
<evidence type="ECO:0000313" key="3">
    <source>
        <dbReference type="Proteomes" id="UP001143192"/>
    </source>
</evidence>
<reference evidence="2" key="2">
    <citation type="submission" date="2022-04" db="EMBL/GenBank/DDBJ databases">
        <authorList>
            <person name="Fokt H."/>
            <person name="Baines J."/>
        </authorList>
    </citation>
    <scope>NUCLEOTIDE SEQUENCE</scope>
    <source>
        <strain evidence="2">KH365_2</strain>
    </source>
</reference>